<dbReference type="GO" id="GO:0015074">
    <property type="term" value="P:DNA integration"/>
    <property type="evidence" value="ECO:0007669"/>
    <property type="project" value="InterPro"/>
</dbReference>
<dbReference type="Pfam" id="PF25597">
    <property type="entry name" value="SH3_retrovirus"/>
    <property type="match status" value="1"/>
</dbReference>
<dbReference type="InterPro" id="IPR036397">
    <property type="entry name" value="RNaseH_sf"/>
</dbReference>
<evidence type="ECO:0000256" key="1">
    <source>
        <dbReference type="SAM" id="MobiDB-lite"/>
    </source>
</evidence>
<dbReference type="SUPFAM" id="SSF56672">
    <property type="entry name" value="DNA/RNA polymerases"/>
    <property type="match status" value="1"/>
</dbReference>
<dbReference type="PANTHER" id="PTHR11439:SF483">
    <property type="entry name" value="PEPTIDE SYNTHASE GLIP-LIKE, PUTATIVE (AFU_ORTHOLOGUE AFUA_3G12920)-RELATED"/>
    <property type="match status" value="1"/>
</dbReference>
<dbReference type="PANTHER" id="PTHR11439">
    <property type="entry name" value="GAG-POL-RELATED RETROTRANSPOSON"/>
    <property type="match status" value="1"/>
</dbReference>
<dbReference type="InterPro" id="IPR001584">
    <property type="entry name" value="Integrase_cat-core"/>
</dbReference>
<dbReference type="OrthoDB" id="6723932at2759"/>
<reference evidence="3 4" key="1">
    <citation type="submission" date="2019-01" db="EMBL/GenBank/DDBJ databases">
        <authorList>
            <person name="Sayadi A."/>
        </authorList>
    </citation>
    <scope>NUCLEOTIDE SEQUENCE [LARGE SCALE GENOMIC DNA]</scope>
</reference>
<protein>
    <recommendedName>
        <fullName evidence="2">Integrase catalytic domain-containing protein</fullName>
    </recommendedName>
</protein>
<dbReference type="Proteomes" id="UP000410492">
    <property type="component" value="Unassembled WGS sequence"/>
</dbReference>
<feature type="compositionally biased region" description="Basic residues" evidence="1">
    <location>
        <begin position="196"/>
        <end position="205"/>
    </location>
</feature>
<name>A0A653BYV4_CALMS</name>
<dbReference type="InterPro" id="IPR013103">
    <property type="entry name" value="RVT_2"/>
</dbReference>
<organism evidence="3 4">
    <name type="scientific">Callosobruchus maculatus</name>
    <name type="common">Southern cowpea weevil</name>
    <name type="synonym">Pulse bruchid</name>
    <dbReference type="NCBI Taxonomy" id="64391"/>
    <lineage>
        <taxon>Eukaryota</taxon>
        <taxon>Metazoa</taxon>
        <taxon>Ecdysozoa</taxon>
        <taxon>Arthropoda</taxon>
        <taxon>Hexapoda</taxon>
        <taxon>Insecta</taxon>
        <taxon>Pterygota</taxon>
        <taxon>Neoptera</taxon>
        <taxon>Endopterygota</taxon>
        <taxon>Coleoptera</taxon>
        <taxon>Polyphaga</taxon>
        <taxon>Cucujiformia</taxon>
        <taxon>Chrysomeloidea</taxon>
        <taxon>Chrysomelidae</taxon>
        <taxon>Bruchinae</taxon>
        <taxon>Bruchini</taxon>
        <taxon>Callosobruchus</taxon>
    </lineage>
</organism>
<accession>A0A653BYV4</accession>
<feature type="region of interest" description="Disordered" evidence="1">
    <location>
        <begin position="176"/>
        <end position="205"/>
    </location>
</feature>
<gene>
    <name evidence="3" type="ORF">CALMAC_LOCUS4822</name>
</gene>
<dbReference type="AlphaFoldDB" id="A0A653BYV4"/>
<evidence type="ECO:0000313" key="3">
    <source>
        <dbReference type="EMBL" id="VEN40759.1"/>
    </source>
</evidence>
<dbReference type="Pfam" id="PF07727">
    <property type="entry name" value="RVT_2"/>
    <property type="match status" value="1"/>
</dbReference>
<dbReference type="EMBL" id="CAACVG010006648">
    <property type="protein sequence ID" value="VEN40759.1"/>
    <property type="molecule type" value="Genomic_DNA"/>
</dbReference>
<dbReference type="GO" id="GO:0042575">
    <property type="term" value="C:DNA polymerase complex"/>
    <property type="evidence" value="ECO:0007669"/>
    <property type="project" value="UniProtKB-ARBA"/>
</dbReference>
<feature type="domain" description="Integrase catalytic" evidence="2">
    <location>
        <begin position="1"/>
        <end position="87"/>
    </location>
</feature>
<dbReference type="PROSITE" id="PS50994">
    <property type="entry name" value="INTEGRASE"/>
    <property type="match status" value="1"/>
</dbReference>
<proteinExistence type="predicted"/>
<dbReference type="InterPro" id="IPR057670">
    <property type="entry name" value="SH3_retrovirus"/>
</dbReference>
<dbReference type="GO" id="GO:0071897">
    <property type="term" value="P:DNA biosynthetic process"/>
    <property type="evidence" value="ECO:0007669"/>
    <property type="project" value="UniProtKB-ARBA"/>
</dbReference>
<dbReference type="SUPFAM" id="SSF53098">
    <property type="entry name" value="Ribonuclease H-like"/>
    <property type="match status" value="1"/>
</dbReference>
<evidence type="ECO:0000313" key="4">
    <source>
        <dbReference type="Proteomes" id="UP000410492"/>
    </source>
</evidence>
<sequence length="733" mass="84711">MSNEFKEFCVEKGIQMQYTVAYNPELNGVAERMNRTLLDCARTMILHCKTLGKEFWGEAVLTAVHLINRSPTSCLSVTPYEMWHGKRPNVSYFRVFGAVAYAHVPQQIRKKLDAKGRKLIMVGYSPSGYRLWDEENNRVVEGRNVVFDEAFNNSNECENQNLDTEVELEIQGQPQEEIEHTEITEQRGSNDEGGHRTRTRQIKKPQRLNDYVTDFEEEEDDALFALQIQSEEDVPTNFEELETRNDRTLWEQAVHEELKSLEENQTWEIVDKPKEGKLIDTKWVFTKKNINGAEIYKARLVARGFLQSGLEDADIYSPVARLETLRILLSIAVQRDYFICQMDVKSAFLYGEIKELVHLTPPAGIKVDSCKVLKLKKSLYGLRKSPKYWYEKFNKSITDYGFIRSVNDYCLFSKDNLYILLYVDDLLIFSTDLVQIDKLKRFLCVHFKMKDLGYNHLKYLGISINKNGNDLYINQSEYLKSVLKRFNMLDCRSVDTPMDTNFKMQENYNINPALENLCRSCIGSLMYATLGSRPDLASSVYYLSRFQDKPSDDLWVALKRILRYIKGSLNVKLKYSKSESSSPLIGFADADFARDFDRKSTSGYVFKVFGNTVTWKSKKQSVVALSTTEAEYISLCEATVQALWLKKILFDLGIDCVSVTIFEDNQSTIKSAYNPEQKRLKHMDVKYNFVKQEIEKKTINVVFVETKNQLADILTKPLGKVLFSSFVKRLGLI</sequence>
<evidence type="ECO:0000259" key="2">
    <source>
        <dbReference type="PROSITE" id="PS50994"/>
    </source>
</evidence>
<keyword evidence="4" id="KW-1185">Reference proteome</keyword>
<dbReference type="GO" id="GO:0003676">
    <property type="term" value="F:nucleic acid binding"/>
    <property type="evidence" value="ECO:0007669"/>
    <property type="project" value="InterPro"/>
</dbReference>
<dbReference type="InterPro" id="IPR012337">
    <property type="entry name" value="RNaseH-like_sf"/>
</dbReference>
<dbReference type="CDD" id="cd09272">
    <property type="entry name" value="RNase_HI_RT_Ty1"/>
    <property type="match status" value="1"/>
</dbReference>
<dbReference type="InterPro" id="IPR043502">
    <property type="entry name" value="DNA/RNA_pol_sf"/>
</dbReference>
<feature type="compositionally biased region" description="Basic and acidic residues" evidence="1">
    <location>
        <begin position="177"/>
        <end position="195"/>
    </location>
</feature>
<dbReference type="Gene3D" id="3.30.420.10">
    <property type="entry name" value="Ribonuclease H-like superfamily/Ribonuclease H"/>
    <property type="match status" value="1"/>
</dbReference>